<protein>
    <recommendedName>
        <fullName evidence="13">Phosphorylase b kinase regulatory subunit</fullName>
    </recommendedName>
</protein>
<reference evidence="17 18" key="1">
    <citation type="submission" date="2023-03" db="EMBL/GenBank/DDBJ databases">
        <title>High-quality genome of Scylla paramamosain provides insights in environmental adaptation.</title>
        <authorList>
            <person name="Zhang L."/>
        </authorList>
    </citation>
    <scope>NUCLEOTIDE SEQUENCE [LARGE SCALE GENOMIC DNA]</scope>
    <source>
        <strain evidence="17">LZ_2023a</strain>
        <tissue evidence="17">Muscle</tissue>
    </source>
</reference>
<proteinExistence type="inferred from homology"/>
<comment type="similarity">
    <text evidence="4 13">Belongs to the phosphorylase b kinase regulatory chain family.</text>
</comment>
<keyword evidence="5 13" id="KW-1003">Cell membrane</keyword>
<evidence type="ECO:0000256" key="14">
    <source>
        <dbReference type="SAM" id="MobiDB-lite"/>
    </source>
</evidence>
<dbReference type="FunFam" id="1.50.10.10:FF:000004">
    <property type="entry name" value="Phosphorylase b kinase regulatory subunit"/>
    <property type="match status" value="1"/>
</dbReference>
<evidence type="ECO:0000256" key="1">
    <source>
        <dbReference type="ARBA" id="ARBA00002837"/>
    </source>
</evidence>
<evidence type="ECO:0000256" key="4">
    <source>
        <dbReference type="ARBA" id="ARBA00007128"/>
    </source>
</evidence>
<dbReference type="InterPro" id="IPR011613">
    <property type="entry name" value="GH15-like"/>
</dbReference>
<dbReference type="InterPro" id="IPR012341">
    <property type="entry name" value="6hp_glycosidase-like_sf"/>
</dbReference>
<keyword evidence="12 13" id="KW-0636">Prenylation</keyword>
<keyword evidence="8 13" id="KW-0112">Calmodulin-binding</keyword>
<evidence type="ECO:0000256" key="5">
    <source>
        <dbReference type="ARBA" id="ARBA00022475"/>
    </source>
</evidence>
<keyword evidence="10 13" id="KW-0119">Carbohydrate metabolism</keyword>
<dbReference type="GO" id="GO:0005964">
    <property type="term" value="C:phosphorylase kinase complex"/>
    <property type="evidence" value="ECO:0007669"/>
    <property type="project" value="TreeGrafter"/>
</dbReference>
<dbReference type="Pfam" id="PF00723">
    <property type="entry name" value="Glyco_hydro_15"/>
    <property type="match status" value="1"/>
</dbReference>
<feature type="compositionally biased region" description="Low complexity" evidence="14">
    <location>
        <begin position="768"/>
        <end position="777"/>
    </location>
</feature>
<evidence type="ECO:0000256" key="7">
    <source>
        <dbReference type="ARBA" id="ARBA00022600"/>
    </source>
</evidence>
<dbReference type="GO" id="GO:0005886">
    <property type="term" value="C:plasma membrane"/>
    <property type="evidence" value="ECO:0007669"/>
    <property type="project" value="UniProtKB-SubCell"/>
</dbReference>
<dbReference type="InterPro" id="IPR045583">
    <property type="entry name" value="KPBA/B_C"/>
</dbReference>
<evidence type="ECO:0000256" key="13">
    <source>
        <dbReference type="RuleBase" id="RU364123"/>
    </source>
</evidence>
<comment type="caution">
    <text evidence="17">The sequence shown here is derived from an EMBL/GenBank/DDBJ whole genome shotgun (WGS) entry which is preliminary data.</text>
</comment>
<evidence type="ECO:0000256" key="12">
    <source>
        <dbReference type="ARBA" id="ARBA00023289"/>
    </source>
</evidence>
<dbReference type="EMBL" id="JARAKH010000036">
    <property type="protein sequence ID" value="KAK8383659.1"/>
    <property type="molecule type" value="Genomic_DNA"/>
</dbReference>
<comment type="pathway">
    <text evidence="3 13">Glycan biosynthesis; glycogen metabolism.</text>
</comment>
<keyword evidence="11 13" id="KW-0449">Lipoprotein</keyword>
<feature type="domain" description="Phosphorylase b kinase regulatory subunit alpha/beta C-terminal" evidence="16">
    <location>
        <begin position="986"/>
        <end position="1173"/>
    </location>
</feature>
<feature type="domain" description="GH15-like" evidence="15">
    <location>
        <begin position="8"/>
        <end position="971"/>
    </location>
</feature>
<comment type="subcellular location">
    <subcellularLocation>
        <location evidence="2 13">Cell membrane</location>
        <topology evidence="2 13">Lipid-anchor</topology>
        <orientation evidence="2 13">Cytoplasmic side</orientation>
    </subcellularLocation>
</comment>
<keyword evidence="9 13" id="KW-0472">Membrane</keyword>
<evidence type="ECO:0000313" key="17">
    <source>
        <dbReference type="EMBL" id="KAK8383659.1"/>
    </source>
</evidence>
<evidence type="ECO:0000256" key="10">
    <source>
        <dbReference type="ARBA" id="ARBA00023277"/>
    </source>
</evidence>
<evidence type="ECO:0000256" key="3">
    <source>
        <dbReference type="ARBA" id="ARBA00005131"/>
    </source>
</evidence>
<gene>
    <name evidence="17" type="ORF">O3P69_015842</name>
</gene>
<dbReference type="Gene3D" id="1.50.10.10">
    <property type="match status" value="1"/>
</dbReference>
<evidence type="ECO:0000259" key="16">
    <source>
        <dbReference type="Pfam" id="PF19292"/>
    </source>
</evidence>
<evidence type="ECO:0000256" key="8">
    <source>
        <dbReference type="ARBA" id="ARBA00022860"/>
    </source>
</evidence>
<organism evidence="17 18">
    <name type="scientific">Scylla paramamosain</name>
    <name type="common">Mud crab</name>
    <dbReference type="NCBI Taxonomy" id="85552"/>
    <lineage>
        <taxon>Eukaryota</taxon>
        <taxon>Metazoa</taxon>
        <taxon>Ecdysozoa</taxon>
        <taxon>Arthropoda</taxon>
        <taxon>Crustacea</taxon>
        <taxon>Multicrustacea</taxon>
        <taxon>Malacostraca</taxon>
        <taxon>Eumalacostraca</taxon>
        <taxon>Eucarida</taxon>
        <taxon>Decapoda</taxon>
        <taxon>Pleocyemata</taxon>
        <taxon>Brachyura</taxon>
        <taxon>Eubrachyura</taxon>
        <taxon>Portunoidea</taxon>
        <taxon>Portunidae</taxon>
        <taxon>Portuninae</taxon>
        <taxon>Scylla</taxon>
    </lineage>
</organism>
<dbReference type="GO" id="GO:0005977">
    <property type="term" value="P:glycogen metabolic process"/>
    <property type="evidence" value="ECO:0007669"/>
    <property type="project" value="UniProtKB-KW"/>
</dbReference>
<dbReference type="PANTHER" id="PTHR10749">
    <property type="entry name" value="PHOSPHORYLASE B KINASE REGULATORY SUBUNIT"/>
    <property type="match status" value="1"/>
</dbReference>
<dbReference type="GO" id="GO:0005516">
    <property type="term" value="F:calmodulin binding"/>
    <property type="evidence" value="ECO:0007669"/>
    <property type="project" value="UniProtKB-KW"/>
</dbReference>
<sequence>MRSRSNSGVRLDYYYRIVHRTILQHQHPVTGLLPASSNNDHAWVRDNIYSILAVWGLAMAYKKNADLDEDRAKTYELEQSCVKLMRGLLTCMIQQKEKVEMFKHTQAPLDALHAKYSSTTGQIVVRDNEWGHLQIDATSLFLLVLAQMTASGLQIIFNLDEVSFIQNLVFYIESAYCVPDYGIWERGDKTNHGLPELNASSIGMAKAALEAMNELDLFGARGGPTSVIHVLADEAQKCQAVLQSMLPRESNSKEVDSSLMAVISFPAFAVDDPLLIKTTRHTIQSKLEGPYGCKRFLRDGYKTAKEALSLWDGFKTTNEDPTRLYYEPWELKVFEKIECEWPLFFCYFILDHCFQGNENAIKEYSDRLEKLLVTTEDGLRLVPEIYSVPGDKVEEEYKKPGSQQREVVGKLPFKWAQSLYIVGRLLQDNFLACGELDPLNRRLGSEKKPDVVVQVVVLAEDSSIQAKLSALDIHVQTIGEVAPIEVQPARVLSKLYAHLGRNQKLGLSGRQSRDVGILSTSKLYSLQDRIFAFTPQYFDNEESYLSNDVDLGVYFFGVALDYVASTWKDLGRPMVVLRMRSNYTDEDGKIPPAMISTLKKLNSGYINGTRVSLGKMQEFLNTSCITSLNFLNDTEAGFPDSLKGDVKEYLEKQMRGTLSWRRSDLVRMSNRFSQRTSRDRDDPVRRKISGMLRGTIRKSRSLFVDDDRADGLFTYRKEPLIRVAVRQLLRFHSEEAPPIVSRRSSVVTSPTSDIGMPILEVSVPPTPTRVTPPLSSHSRSRSRSPSPEKDAELWESMVRHRVASDAVYENVDLEELMMQLREAENLEEQGDILHYLVVQFGLNHETGSVIEGQAVTVKDLLKDLYERACHIKHWALVRHTAGMLGKRVEDLAKAVTDLLVRQKQVTVGLPPHNEITITAPLPSSELRVLIHQAYGADESTAMLTQELIVYLAMFIRTEPSLFNEMLRLRVGLIIQVMATELARTIKCAADVASEHLLNLSPFEMKNLLHHIMSGKEFNIGSARSGTFFISSRSTKLSKKSTIGSFLGPAAAEGKNEEPDERHGQWLRRRRLDGALNRVPRNFYPQIWKILGKCKGINIEGKVIPHSLTQEMTAGELKFALEVETVLNTIPQPEYRQLVVEALMVLSLVREYHNTDYLGDIVSAQDIVHVANNIFLSDQKQQDGDATTCCAREKREPGVGGGLACGGAAYICQHFYDSAPSGSYGTMSYMIRAATATLNCFPQDGELDCAVS</sequence>
<dbReference type="Pfam" id="PF19292">
    <property type="entry name" value="KPBB_C"/>
    <property type="match status" value="1"/>
</dbReference>
<dbReference type="AlphaFoldDB" id="A0AAW0T7P4"/>
<evidence type="ECO:0000256" key="6">
    <source>
        <dbReference type="ARBA" id="ARBA00022553"/>
    </source>
</evidence>
<keyword evidence="6" id="KW-0597">Phosphoprotein</keyword>
<name>A0AAW0T7P4_SCYPA</name>
<dbReference type="PANTHER" id="PTHR10749:SF7">
    <property type="entry name" value="PHOSPHORYLASE B KINASE REGULATORY SUBUNIT ALPHA-RELATED"/>
    <property type="match status" value="1"/>
</dbReference>
<evidence type="ECO:0000256" key="9">
    <source>
        <dbReference type="ARBA" id="ARBA00023136"/>
    </source>
</evidence>
<accession>A0AAW0T7P4</accession>
<dbReference type="SUPFAM" id="SSF48208">
    <property type="entry name" value="Six-hairpin glycosidases"/>
    <property type="match status" value="1"/>
</dbReference>
<evidence type="ECO:0000256" key="2">
    <source>
        <dbReference type="ARBA" id="ARBA00004342"/>
    </source>
</evidence>
<comment type="function">
    <text evidence="1">Phosphorylase b kinase catalyzes the phosphorylation of serine in certain substrates, including troponin I. The alpha chain may bind calmodulin.</text>
</comment>
<dbReference type="InterPro" id="IPR008928">
    <property type="entry name" value="6-hairpin_glycosidase_sf"/>
</dbReference>
<evidence type="ECO:0000259" key="15">
    <source>
        <dbReference type="Pfam" id="PF00723"/>
    </source>
</evidence>
<keyword evidence="18" id="KW-1185">Reference proteome</keyword>
<keyword evidence="7 13" id="KW-0321">Glycogen metabolism</keyword>
<feature type="region of interest" description="Disordered" evidence="14">
    <location>
        <begin position="757"/>
        <end position="792"/>
    </location>
</feature>
<evidence type="ECO:0000313" key="18">
    <source>
        <dbReference type="Proteomes" id="UP001487740"/>
    </source>
</evidence>
<evidence type="ECO:0000256" key="11">
    <source>
        <dbReference type="ARBA" id="ARBA00023288"/>
    </source>
</evidence>
<dbReference type="Proteomes" id="UP001487740">
    <property type="component" value="Unassembled WGS sequence"/>
</dbReference>
<dbReference type="InterPro" id="IPR008734">
    <property type="entry name" value="PHK_A/B_su"/>
</dbReference>